<sequence length="149" mass="16683">MSQATARDEHSHIIPPTILPVPPQQVSLPLFSPSDKVVETLVNRKLTNLTKKHFLGVTSTRTHFHFHCVTEVPFAPILSAIVKKALFDPDGRALERNNKNAWNVPFAVWNITDRVEQAKGKAPITFYPMESANHVFCVEISVLFCGPDL</sequence>
<organism evidence="1 2">
    <name type="scientific">Mycena alexandri</name>
    <dbReference type="NCBI Taxonomy" id="1745969"/>
    <lineage>
        <taxon>Eukaryota</taxon>
        <taxon>Fungi</taxon>
        <taxon>Dikarya</taxon>
        <taxon>Basidiomycota</taxon>
        <taxon>Agaricomycotina</taxon>
        <taxon>Agaricomycetes</taxon>
        <taxon>Agaricomycetidae</taxon>
        <taxon>Agaricales</taxon>
        <taxon>Marasmiineae</taxon>
        <taxon>Mycenaceae</taxon>
        <taxon>Mycena</taxon>
    </lineage>
</organism>
<name>A0AAD6T3T4_9AGAR</name>
<dbReference type="AlphaFoldDB" id="A0AAD6T3T4"/>
<dbReference type="EMBL" id="JARJCM010000038">
    <property type="protein sequence ID" value="KAJ7037308.1"/>
    <property type="molecule type" value="Genomic_DNA"/>
</dbReference>
<gene>
    <name evidence="1" type="ORF">C8F04DRAFT_1257225</name>
</gene>
<evidence type="ECO:0000313" key="1">
    <source>
        <dbReference type="EMBL" id="KAJ7037308.1"/>
    </source>
</evidence>
<keyword evidence="2" id="KW-1185">Reference proteome</keyword>
<protein>
    <submittedName>
        <fullName evidence="1">Uncharacterized protein</fullName>
    </submittedName>
</protein>
<reference evidence="1" key="1">
    <citation type="submission" date="2023-03" db="EMBL/GenBank/DDBJ databases">
        <title>Massive genome expansion in bonnet fungi (Mycena s.s.) driven by repeated elements and novel gene families across ecological guilds.</title>
        <authorList>
            <consortium name="Lawrence Berkeley National Laboratory"/>
            <person name="Harder C.B."/>
            <person name="Miyauchi S."/>
            <person name="Viragh M."/>
            <person name="Kuo A."/>
            <person name="Thoen E."/>
            <person name="Andreopoulos B."/>
            <person name="Lu D."/>
            <person name="Skrede I."/>
            <person name="Drula E."/>
            <person name="Henrissat B."/>
            <person name="Morin E."/>
            <person name="Kohler A."/>
            <person name="Barry K."/>
            <person name="LaButti K."/>
            <person name="Morin E."/>
            <person name="Salamov A."/>
            <person name="Lipzen A."/>
            <person name="Mereny Z."/>
            <person name="Hegedus B."/>
            <person name="Baldrian P."/>
            <person name="Stursova M."/>
            <person name="Weitz H."/>
            <person name="Taylor A."/>
            <person name="Grigoriev I.V."/>
            <person name="Nagy L.G."/>
            <person name="Martin F."/>
            <person name="Kauserud H."/>
        </authorList>
    </citation>
    <scope>NUCLEOTIDE SEQUENCE</scope>
    <source>
        <strain evidence="1">CBHHK200</strain>
    </source>
</reference>
<evidence type="ECO:0000313" key="2">
    <source>
        <dbReference type="Proteomes" id="UP001218188"/>
    </source>
</evidence>
<dbReference type="Proteomes" id="UP001218188">
    <property type="component" value="Unassembled WGS sequence"/>
</dbReference>
<comment type="caution">
    <text evidence="1">The sequence shown here is derived from an EMBL/GenBank/DDBJ whole genome shotgun (WGS) entry which is preliminary data.</text>
</comment>
<proteinExistence type="predicted"/>
<accession>A0AAD6T3T4</accession>